<keyword evidence="1" id="KW-1133">Transmembrane helix</keyword>
<dbReference type="AlphaFoldDB" id="A0AAN7BKP0"/>
<accession>A0AAN7BKP0</accession>
<reference evidence="2" key="2">
    <citation type="submission" date="2023-05" db="EMBL/GenBank/DDBJ databases">
        <authorList>
            <consortium name="Lawrence Berkeley National Laboratory"/>
            <person name="Steindorff A."/>
            <person name="Hensen N."/>
            <person name="Bonometti L."/>
            <person name="Westerberg I."/>
            <person name="Brannstrom I.O."/>
            <person name="Guillou S."/>
            <person name="Cros-Aarteil S."/>
            <person name="Calhoun S."/>
            <person name="Haridas S."/>
            <person name="Kuo A."/>
            <person name="Mondo S."/>
            <person name="Pangilinan J."/>
            <person name="Riley R."/>
            <person name="Labutti K."/>
            <person name="Andreopoulos B."/>
            <person name="Lipzen A."/>
            <person name="Chen C."/>
            <person name="Yanf M."/>
            <person name="Daum C."/>
            <person name="Ng V."/>
            <person name="Clum A."/>
            <person name="Ohm R."/>
            <person name="Martin F."/>
            <person name="Silar P."/>
            <person name="Natvig D."/>
            <person name="Lalanne C."/>
            <person name="Gautier V."/>
            <person name="Ament-Velasquez S.L."/>
            <person name="Kruys A."/>
            <person name="Hutchinson M.I."/>
            <person name="Powell A.J."/>
            <person name="Barry K."/>
            <person name="Miller A.N."/>
            <person name="Grigoriev I.V."/>
            <person name="Debuchy R."/>
            <person name="Gladieux P."/>
            <person name="Thoren M.H."/>
            <person name="Johannesson H."/>
        </authorList>
    </citation>
    <scope>NUCLEOTIDE SEQUENCE</scope>
    <source>
        <strain evidence="2">CBS 990.96</strain>
    </source>
</reference>
<evidence type="ECO:0000313" key="2">
    <source>
        <dbReference type="EMBL" id="KAK4225071.1"/>
    </source>
</evidence>
<feature type="transmembrane region" description="Helical" evidence="1">
    <location>
        <begin position="15"/>
        <end position="34"/>
    </location>
</feature>
<keyword evidence="3" id="KW-1185">Reference proteome</keyword>
<keyword evidence="1" id="KW-0812">Transmembrane</keyword>
<evidence type="ECO:0008006" key="4">
    <source>
        <dbReference type="Google" id="ProtNLM"/>
    </source>
</evidence>
<comment type="caution">
    <text evidence="2">The sequence shown here is derived from an EMBL/GenBank/DDBJ whole genome shotgun (WGS) entry which is preliminary data.</text>
</comment>
<reference evidence="2" key="1">
    <citation type="journal article" date="2023" name="Mol. Phylogenet. Evol.">
        <title>Genome-scale phylogeny and comparative genomics of the fungal order Sordariales.</title>
        <authorList>
            <person name="Hensen N."/>
            <person name="Bonometti L."/>
            <person name="Westerberg I."/>
            <person name="Brannstrom I.O."/>
            <person name="Guillou S."/>
            <person name="Cros-Aarteil S."/>
            <person name="Calhoun S."/>
            <person name="Haridas S."/>
            <person name="Kuo A."/>
            <person name="Mondo S."/>
            <person name="Pangilinan J."/>
            <person name="Riley R."/>
            <person name="LaButti K."/>
            <person name="Andreopoulos B."/>
            <person name="Lipzen A."/>
            <person name="Chen C."/>
            <person name="Yan M."/>
            <person name="Daum C."/>
            <person name="Ng V."/>
            <person name="Clum A."/>
            <person name="Steindorff A."/>
            <person name="Ohm R.A."/>
            <person name="Martin F."/>
            <person name="Silar P."/>
            <person name="Natvig D.O."/>
            <person name="Lalanne C."/>
            <person name="Gautier V."/>
            <person name="Ament-Velasquez S.L."/>
            <person name="Kruys A."/>
            <person name="Hutchinson M.I."/>
            <person name="Powell A.J."/>
            <person name="Barry K."/>
            <person name="Miller A.N."/>
            <person name="Grigoriev I.V."/>
            <person name="Debuchy R."/>
            <person name="Gladieux P."/>
            <person name="Hiltunen Thoren M."/>
            <person name="Johannesson H."/>
        </authorList>
    </citation>
    <scope>NUCLEOTIDE SEQUENCE</scope>
    <source>
        <strain evidence="2">CBS 990.96</strain>
    </source>
</reference>
<keyword evidence="1" id="KW-0472">Membrane</keyword>
<protein>
    <recommendedName>
        <fullName evidence="4">C6 transcription factor</fullName>
    </recommendedName>
</protein>
<sequence length="190" mass="21518">MSPKTFIHTPHPLTLPWLLLSLPLVTWDTLYVFLRPHSMPSGFLHSPIWTPYALYGQIDYIYGLKAYESHNGFTAAQSALNVIETLGYIYYLVKWYSQSANSQVKGRDGAKMLLVGYSAAVMTVSKTVLYWLNEYYSGFDNIGHNDIWSLVFLWIIPNGLWLVFPTISMILPFGAEIIKGLVGVESTKSE</sequence>
<evidence type="ECO:0000256" key="1">
    <source>
        <dbReference type="SAM" id="Phobius"/>
    </source>
</evidence>
<feature type="transmembrane region" description="Helical" evidence="1">
    <location>
        <begin position="147"/>
        <end position="171"/>
    </location>
</feature>
<proteinExistence type="predicted"/>
<name>A0AAN7BKP0_9PEZI</name>
<dbReference type="EMBL" id="MU865376">
    <property type="protein sequence ID" value="KAK4225071.1"/>
    <property type="molecule type" value="Genomic_DNA"/>
</dbReference>
<dbReference type="Proteomes" id="UP001301958">
    <property type="component" value="Unassembled WGS sequence"/>
</dbReference>
<organism evidence="2 3">
    <name type="scientific">Podospora fimiseda</name>
    <dbReference type="NCBI Taxonomy" id="252190"/>
    <lineage>
        <taxon>Eukaryota</taxon>
        <taxon>Fungi</taxon>
        <taxon>Dikarya</taxon>
        <taxon>Ascomycota</taxon>
        <taxon>Pezizomycotina</taxon>
        <taxon>Sordariomycetes</taxon>
        <taxon>Sordariomycetidae</taxon>
        <taxon>Sordariales</taxon>
        <taxon>Podosporaceae</taxon>
        <taxon>Podospora</taxon>
    </lineage>
</organism>
<dbReference type="PANTHER" id="PTHR37919:SF2">
    <property type="entry name" value="EXPERA DOMAIN-CONTAINING PROTEIN"/>
    <property type="match status" value="1"/>
</dbReference>
<feature type="transmembrane region" description="Helical" evidence="1">
    <location>
        <begin position="112"/>
        <end position="132"/>
    </location>
</feature>
<evidence type="ECO:0000313" key="3">
    <source>
        <dbReference type="Proteomes" id="UP001301958"/>
    </source>
</evidence>
<gene>
    <name evidence="2" type="ORF">QBC38DRAFT_280353</name>
</gene>
<dbReference type="PANTHER" id="PTHR37919">
    <property type="entry name" value="PROTEIN CBG05606"/>
    <property type="match status" value="1"/>
</dbReference>